<dbReference type="Proteomes" id="UP000242547">
    <property type="component" value="Unassembled WGS sequence"/>
</dbReference>
<feature type="binding site" evidence="8">
    <location>
        <position position="320"/>
    </location>
    <ligand>
        <name>Zn(2+)</name>
        <dbReference type="ChEBI" id="CHEBI:29105"/>
        <label>2</label>
    </ligand>
</feature>
<dbReference type="GO" id="GO:0046872">
    <property type="term" value="F:metal ion binding"/>
    <property type="evidence" value="ECO:0007669"/>
    <property type="project" value="UniProtKB-UniRule"/>
</dbReference>
<proteinExistence type="inferred from homology"/>
<accession>A0A2T4KIA2</accession>
<feature type="binding site" evidence="8">
    <location>
        <position position="180"/>
    </location>
    <ligand>
        <name>Zn(2+)</name>
        <dbReference type="ChEBI" id="CHEBI:29105"/>
        <label>2</label>
    </ligand>
</feature>
<evidence type="ECO:0000256" key="7">
    <source>
        <dbReference type="PIRSR" id="PIRSR001123-1"/>
    </source>
</evidence>
<dbReference type="RefSeq" id="WP_107505913.1">
    <property type="nucleotide sequence ID" value="NZ_CP130489.1"/>
</dbReference>
<comment type="caution">
    <text evidence="9">The sequence shown here is derived from an EMBL/GenBank/DDBJ whole genome shotgun (WGS) entry which is preliminary data.</text>
</comment>
<dbReference type="InterPro" id="IPR051464">
    <property type="entry name" value="Peptidase_M42_aminopept"/>
</dbReference>
<dbReference type="PANTHER" id="PTHR32481:SF0">
    <property type="entry name" value="AMINOPEPTIDASE YPDE-RELATED"/>
    <property type="match status" value="1"/>
</dbReference>
<dbReference type="Pfam" id="PF05343">
    <property type="entry name" value="Peptidase_M42"/>
    <property type="match status" value="1"/>
</dbReference>
<organism evidence="9 10">
    <name type="scientific">Staphylococcus devriesei</name>
    <dbReference type="NCBI Taxonomy" id="586733"/>
    <lineage>
        <taxon>Bacteria</taxon>
        <taxon>Bacillati</taxon>
        <taxon>Bacillota</taxon>
        <taxon>Bacilli</taxon>
        <taxon>Bacillales</taxon>
        <taxon>Staphylococcaceae</taxon>
        <taxon>Staphylococcus</taxon>
    </lineage>
</organism>
<comment type="cofactor">
    <cofactor evidence="8">
        <name>a divalent metal cation</name>
        <dbReference type="ChEBI" id="CHEBI:60240"/>
    </cofactor>
    <text evidence="8">Binds 2 divalent metal cations per subunit.</text>
</comment>
<dbReference type="EMBL" id="PYZL01000021">
    <property type="protein sequence ID" value="PTE73701.1"/>
    <property type="molecule type" value="Genomic_DNA"/>
</dbReference>
<keyword evidence="5" id="KW-0378">Hydrolase</keyword>
<evidence type="ECO:0000256" key="2">
    <source>
        <dbReference type="ARBA" id="ARBA00022438"/>
    </source>
</evidence>
<evidence type="ECO:0000256" key="6">
    <source>
        <dbReference type="PIRNR" id="PIRNR001123"/>
    </source>
</evidence>
<dbReference type="PANTHER" id="PTHR32481">
    <property type="entry name" value="AMINOPEPTIDASE"/>
    <property type="match status" value="1"/>
</dbReference>
<feature type="binding site" evidence="8">
    <location>
        <position position="235"/>
    </location>
    <ligand>
        <name>Zn(2+)</name>
        <dbReference type="ChEBI" id="CHEBI:29105"/>
        <label>1</label>
    </ligand>
</feature>
<gene>
    <name evidence="9" type="ORF">BUY44_04725</name>
</gene>
<evidence type="ECO:0000256" key="4">
    <source>
        <dbReference type="ARBA" id="ARBA00022723"/>
    </source>
</evidence>
<dbReference type="CDD" id="cd05656">
    <property type="entry name" value="M42_Frv"/>
    <property type="match status" value="1"/>
</dbReference>
<feature type="binding site" evidence="8">
    <location>
        <position position="213"/>
    </location>
    <ligand>
        <name>Zn(2+)</name>
        <dbReference type="ChEBI" id="CHEBI:29105"/>
        <label>2</label>
    </ligand>
</feature>
<evidence type="ECO:0000313" key="9">
    <source>
        <dbReference type="EMBL" id="PTE73701.1"/>
    </source>
</evidence>
<evidence type="ECO:0000256" key="3">
    <source>
        <dbReference type="ARBA" id="ARBA00022670"/>
    </source>
</evidence>
<name>A0A2T4KIA2_9STAP</name>
<dbReference type="SUPFAM" id="SSF101821">
    <property type="entry name" value="Aminopeptidase/glucanase lid domain"/>
    <property type="match status" value="1"/>
</dbReference>
<dbReference type="GO" id="GO:0004177">
    <property type="term" value="F:aminopeptidase activity"/>
    <property type="evidence" value="ECO:0007669"/>
    <property type="project" value="UniProtKB-UniRule"/>
</dbReference>
<evidence type="ECO:0000256" key="1">
    <source>
        <dbReference type="ARBA" id="ARBA00006272"/>
    </source>
</evidence>
<keyword evidence="3" id="KW-0645">Protease</keyword>
<evidence type="ECO:0000256" key="5">
    <source>
        <dbReference type="ARBA" id="ARBA00022801"/>
    </source>
</evidence>
<dbReference type="PIRSF" id="PIRSF001123">
    <property type="entry name" value="PepA_GA"/>
    <property type="match status" value="1"/>
</dbReference>
<dbReference type="Gene3D" id="3.40.630.10">
    <property type="entry name" value="Zn peptidases"/>
    <property type="match status" value="1"/>
</dbReference>
<dbReference type="AlphaFoldDB" id="A0A2T4KIA2"/>
<reference evidence="9 10" key="1">
    <citation type="journal article" date="2016" name="Front. Microbiol.">
        <title>Comprehensive Phylogenetic Analysis of Bovine Non-aureus Staphylococci Species Based on Whole-Genome Sequencing.</title>
        <authorList>
            <person name="Naushad S."/>
            <person name="Barkema H.W."/>
            <person name="Luby C."/>
            <person name="Condas L.A."/>
            <person name="Nobrega D.B."/>
            <person name="Carson D.A."/>
            <person name="De Buck J."/>
        </authorList>
    </citation>
    <scope>NUCLEOTIDE SEQUENCE [LARGE SCALE GENOMIC DNA]</scope>
    <source>
        <strain evidence="9 10">SNUC 761</strain>
    </source>
</reference>
<sequence length="362" mass="40400">MQNDKTLERIKTLTELHGAPGFEEQVRAFMKKEMKPYVDEFVTNHMGGFFGVKKSKKANAKRVMIAAHMDEIGFMVTNITSNGMLQFTNLGGVANDIWQGQRLQVKNREGQNVIGVVANIPEHFRTGNEAAPEIKDLMLDIGAESDNEVRERGIEIGDTIVPYAPFTQLTEHRFSAKAWDNRYGCVIAIEILELLKDVELDVDLYVGANVQEEVGLRGAKASAELIQPDVAFVVDCSPANDIKGKQQLSGELGKGTLIRIEDGTMILQPTFRDYLLNLTERFEINHQYYISPGGTDGGEIHKANQGIPTAVIGVCARYIHSTNAIFDIRDYFAARQLLKQAIINLDDEQINILQFQNEGENL</sequence>
<dbReference type="InterPro" id="IPR023367">
    <property type="entry name" value="Peptidase_M42_dom2"/>
</dbReference>
<dbReference type="InterPro" id="IPR008007">
    <property type="entry name" value="Peptidase_M42"/>
</dbReference>
<feature type="active site" description="Proton acceptor" evidence="7">
    <location>
        <position position="212"/>
    </location>
</feature>
<feature type="binding site" evidence="8">
    <location>
        <position position="180"/>
    </location>
    <ligand>
        <name>Zn(2+)</name>
        <dbReference type="ChEBI" id="CHEBI:29105"/>
        <label>1</label>
    </ligand>
</feature>
<comment type="similarity">
    <text evidence="1 6">Belongs to the peptidase M42 family.</text>
</comment>
<evidence type="ECO:0000256" key="8">
    <source>
        <dbReference type="PIRSR" id="PIRSR001123-2"/>
    </source>
</evidence>
<dbReference type="SUPFAM" id="SSF53187">
    <property type="entry name" value="Zn-dependent exopeptidases"/>
    <property type="match status" value="1"/>
</dbReference>
<dbReference type="Gene3D" id="2.40.30.40">
    <property type="entry name" value="Peptidase M42, domain 2"/>
    <property type="match status" value="1"/>
</dbReference>
<keyword evidence="2" id="KW-0031">Aminopeptidase</keyword>
<feature type="binding site" evidence="8">
    <location>
        <position position="68"/>
    </location>
    <ligand>
        <name>Zn(2+)</name>
        <dbReference type="ChEBI" id="CHEBI:29105"/>
        <label>1</label>
    </ligand>
</feature>
<keyword evidence="4 8" id="KW-0479">Metal-binding</keyword>
<dbReference type="GO" id="GO:0006508">
    <property type="term" value="P:proteolysis"/>
    <property type="evidence" value="ECO:0007669"/>
    <property type="project" value="UniProtKB-KW"/>
</dbReference>
<protein>
    <submittedName>
        <fullName evidence="9">Peptidase M28</fullName>
    </submittedName>
</protein>
<evidence type="ECO:0000313" key="10">
    <source>
        <dbReference type="Proteomes" id="UP000242547"/>
    </source>
</evidence>